<proteinExistence type="predicted"/>
<dbReference type="SMART" id="SM00749">
    <property type="entry name" value="BON"/>
    <property type="match status" value="1"/>
</dbReference>
<organism evidence="3 4">
    <name type="scientific">Devosia nitrariae</name>
    <dbReference type="NCBI Taxonomy" id="2071872"/>
    <lineage>
        <taxon>Bacteria</taxon>
        <taxon>Pseudomonadati</taxon>
        <taxon>Pseudomonadota</taxon>
        <taxon>Alphaproteobacteria</taxon>
        <taxon>Hyphomicrobiales</taxon>
        <taxon>Devosiaceae</taxon>
        <taxon>Devosia</taxon>
    </lineage>
</organism>
<dbReference type="RefSeq" id="WP_284340890.1">
    <property type="nucleotide sequence ID" value="NZ_BSNS01000011.1"/>
</dbReference>
<evidence type="ECO:0000313" key="4">
    <source>
        <dbReference type="Proteomes" id="UP001156691"/>
    </source>
</evidence>
<sequence>MRPREDAPYRVPPSREGGGYHHGPYAARRYHGFSEHEPGGFTDRVLQRRPDLPDYSGRGPPNYTRSDGRIEEDVAERLTTNDALDASDVDLSVENGIVVLDGSVADREDKRLAEDLAESVRGVRGVQNNLRLQRTAGVPWRSG</sequence>
<evidence type="ECO:0000256" key="1">
    <source>
        <dbReference type="SAM" id="MobiDB-lite"/>
    </source>
</evidence>
<dbReference type="InterPro" id="IPR014004">
    <property type="entry name" value="Transpt-assoc_nodulatn_dom_bac"/>
</dbReference>
<dbReference type="InterPro" id="IPR051686">
    <property type="entry name" value="Lipoprotein_DolP"/>
</dbReference>
<gene>
    <name evidence="3" type="ORF">GCM10010862_27510</name>
</gene>
<name>A0ABQ5W6J4_9HYPH</name>
<dbReference type="Proteomes" id="UP001156691">
    <property type="component" value="Unassembled WGS sequence"/>
</dbReference>
<dbReference type="PANTHER" id="PTHR34606">
    <property type="entry name" value="BON DOMAIN-CONTAINING PROTEIN"/>
    <property type="match status" value="1"/>
</dbReference>
<reference evidence="4" key="1">
    <citation type="journal article" date="2019" name="Int. J. Syst. Evol. Microbiol.">
        <title>The Global Catalogue of Microorganisms (GCM) 10K type strain sequencing project: providing services to taxonomists for standard genome sequencing and annotation.</title>
        <authorList>
            <consortium name="The Broad Institute Genomics Platform"/>
            <consortium name="The Broad Institute Genome Sequencing Center for Infectious Disease"/>
            <person name="Wu L."/>
            <person name="Ma J."/>
        </authorList>
    </citation>
    <scope>NUCLEOTIDE SEQUENCE [LARGE SCALE GENOMIC DNA]</scope>
    <source>
        <strain evidence="4">NBRC 112416</strain>
    </source>
</reference>
<dbReference type="PROSITE" id="PS50914">
    <property type="entry name" value="BON"/>
    <property type="match status" value="1"/>
</dbReference>
<dbReference type="EMBL" id="BSNS01000011">
    <property type="protein sequence ID" value="GLQ55492.1"/>
    <property type="molecule type" value="Genomic_DNA"/>
</dbReference>
<keyword evidence="4" id="KW-1185">Reference proteome</keyword>
<protein>
    <recommendedName>
        <fullName evidence="2">BON domain-containing protein</fullName>
    </recommendedName>
</protein>
<dbReference type="Gene3D" id="3.30.1340.30">
    <property type="match status" value="1"/>
</dbReference>
<dbReference type="Pfam" id="PF04972">
    <property type="entry name" value="BON"/>
    <property type="match status" value="1"/>
</dbReference>
<dbReference type="InterPro" id="IPR007055">
    <property type="entry name" value="BON_dom"/>
</dbReference>
<comment type="caution">
    <text evidence="3">The sequence shown here is derived from an EMBL/GenBank/DDBJ whole genome shotgun (WGS) entry which is preliminary data.</text>
</comment>
<evidence type="ECO:0000259" key="2">
    <source>
        <dbReference type="PROSITE" id="PS50914"/>
    </source>
</evidence>
<evidence type="ECO:0000313" key="3">
    <source>
        <dbReference type="EMBL" id="GLQ55492.1"/>
    </source>
</evidence>
<accession>A0ABQ5W6J4</accession>
<feature type="region of interest" description="Disordered" evidence="1">
    <location>
        <begin position="1"/>
        <end position="70"/>
    </location>
</feature>
<dbReference type="PANTHER" id="PTHR34606:SF15">
    <property type="entry name" value="BON DOMAIN-CONTAINING PROTEIN"/>
    <property type="match status" value="1"/>
</dbReference>
<feature type="domain" description="BON" evidence="2">
    <location>
        <begin position="66"/>
        <end position="134"/>
    </location>
</feature>